<name>A0AA38SII4_9ASTR</name>
<dbReference type="PANTHER" id="PTHR15503:SF45">
    <property type="entry name" value="RNA-DIRECTED DNA POLYMERASE HOMOLOG"/>
    <property type="match status" value="1"/>
</dbReference>
<evidence type="ECO:0000313" key="2">
    <source>
        <dbReference type="EMBL" id="KAJ9539463.1"/>
    </source>
</evidence>
<dbReference type="AlphaFoldDB" id="A0AA38SII4"/>
<dbReference type="InterPro" id="IPR043502">
    <property type="entry name" value="DNA/RNA_pol_sf"/>
</dbReference>
<keyword evidence="1" id="KW-0812">Transmembrane</keyword>
<protein>
    <submittedName>
        <fullName evidence="2">Uncharacterized protein</fullName>
    </submittedName>
</protein>
<reference evidence="2" key="1">
    <citation type="submission" date="2023-03" db="EMBL/GenBank/DDBJ databases">
        <title>Chromosome-scale reference genome and RAD-based genetic map of yellow starthistle (Centaurea solstitialis) reveal putative structural variation and QTLs associated with invader traits.</title>
        <authorList>
            <person name="Reatini B."/>
            <person name="Cang F.A."/>
            <person name="Jiang Q."/>
            <person name="Mckibben M.T.W."/>
            <person name="Barker M.S."/>
            <person name="Rieseberg L.H."/>
            <person name="Dlugosch K.M."/>
        </authorList>
    </citation>
    <scope>NUCLEOTIDE SEQUENCE</scope>
    <source>
        <strain evidence="2">CAN-66</strain>
        <tissue evidence="2">Leaf</tissue>
    </source>
</reference>
<accession>A0AA38SII4</accession>
<organism evidence="2 3">
    <name type="scientific">Centaurea solstitialis</name>
    <name type="common">yellow star-thistle</name>
    <dbReference type="NCBI Taxonomy" id="347529"/>
    <lineage>
        <taxon>Eukaryota</taxon>
        <taxon>Viridiplantae</taxon>
        <taxon>Streptophyta</taxon>
        <taxon>Embryophyta</taxon>
        <taxon>Tracheophyta</taxon>
        <taxon>Spermatophyta</taxon>
        <taxon>Magnoliopsida</taxon>
        <taxon>eudicotyledons</taxon>
        <taxon>Gunneridae</taxon>
        <taxon>Pentapetalae</taxon>
        <taxon>asterids</taxon>
        <taxon>campanulids</taxon>
        <taxon>Asterales</taxon>
        <taxon>Asteraceae</taxon>
        <taxon>Carduoideae</taxon>
        <taxon>Cardueae</taxon>
        <taxon>Centaureinae</taxon>
        <taxon>Centaurea</taxon>
    </lineage>
</organism>
<dbReference type="Gene3D" id="3.30.70.270">
    <property type="match status" value="1"/>
</dbReference>
<dbReference type="SUPFAM" id="SSF56672">
    <property type="entry name" value="DNA/RNA polymerases"/>
    <property type="match status" value="1"/>
</dbReference>
<dbReference type="InterPro" id="IPR032567">
    <property type="entry name" value="RTL1-rel"/>
</dbReference>
<keyword evidence="1" id="KW-1133">Transmembrane helix</keyword>
<evidence type="ECO:0000256" key="1">
    <source>
        <dbReference type="SAM" id="Phobius"/>
    </source>
</evidence>
<keyword evidence="3" id="KW-1185">Reference proteome</keyword>
<dbReference type="Proteomes" id="UP001172457">
    <property type="component" value="Chromosome 8"/>
</dbReference>
<evidence type="ECO:0000313" key="3">
    <source>
        <dbReference type="Proteomes" id="UP001172457"/>
    </source>
</evidence>
<dbReference type="PANTHER" id="PTHR15503">
    <property type="entry name" value="LDOC1 RELATED"/>
    <property type="match status" value="1"/>
</dbReference>
<dbReference type="InterPro" id="IPR043128">
    <property type="entry name" value="Rev_trsase/Diguanyl_cyclase"/>
</dbReference>
<dbReference type="EMBL" id="JARYMX010000008">
    <property type="protein sequence ID" value="KAJ9539463.1"/>
    <property type="molecule type" value="Genomic_DNA"/>
</dbReference>
<feature type="transmembrane region" description="Helical" evidence="1">
    <location>
        <begin position="369"/>
        <end position="388"/>
    </location>
</feature>
<comment type="caution">
    <text evidence="2">The sequence shown here is derived from an EMBL/GenBank/DDBJ whole genome shotgun (WGS) entry which is preliminary data.</text>
</comment>
<sequence length="450" mass="50329">MRHPEDLEKVGCVIWVHYRLDLAYRVDLELDFAIVLVFYRVAAEKIREVENTTRAKASKWLRWGCAGYLAYAVADRTEERKLPVADVPVVSEFPDVFPEDLPGISPDRQVEFGIDLMPGAAPVARTLYRLAPPELLELAREGRESSGVLSDYRELNRVTIKNGYPLPEMDNLIDQFQEAAWLRELIFVRVGGSLGKRDLWRLNCGPDWSYLTLVFPALVVTTLGFKGQVRTVGIRRLGCRSARSREHRGGSAVYRADSEDQGECLADETTYIPLDDIQVDEGLNYVERPVAVLERKVKKLRNKEIGIVKGSFFGFPVIRRWWWRTPAVAGDAVVAFATEADGGRSLCRLGAAAAAGFFLAAIARGAAAVLVVVAAAHGAAAAVVVIHADDGRRWWWGWYRRRQPAGEVVVGQPRRRAAWLLLLLWVRRRDCWCAAVARRGVCVAAATCCR</sequence>
<keyword evidence="1" id="KW-0472">Membrane</keyword>
<proteinExistence type="predicted"/>
<gene>
    <name evidence="2" type="ORF">OSB04_032196</name>
</gene>